<evidence type="ECO:0000256" key="4">
    <source>
        <dbReference type="ARBA" id="ARBA00022679"/>
    </source>
</evidence>
<evidence type="ECO:0000256" key="2">
    <source>
        <dbReference type="ARBA" id="ARBA00010886"/>
    </source>
</evidence>
<keyword evidence="11" id="KW-1185">Reference proteome</keyword>
<dbReference type="GO" id="GO:0004674">
    <property type="term" value="F:protein serine/threonine kinase activity"/>
    <property type="evidence" value="ECO:0007669"/>
    <property type="project" value="UniProtKB-KW"/>
</dbReference>
<evidence type="ECO:0000256" key="3">
    <source>
        <dbReference type="ARBA" id="ARBA00012513"/>
    </source>
</evidence>
<dbReference type="AlphaFoldDB" id="A0A0F6W9K1"/>
<dbReference type="PANTHER" id="PTHR43671">
    <property type="entry name" value="SERINE/THREONINE-PROTEIN KINASE NEK"/>
    <property type="match status" value="1"/>
</dbReference>
<proteinExistence type="inferred from homology"/>
<dbReference type="EC" id="2.7.11.1" evidence="3"/>
<dbReference type="InterPro" id="IPR017441">
    <property type="entry name" value="Protein_kinase_ATP_BS"/>
</dbReference>
<dbReference type="Pfam" id="PF07714">
    <property type="entry name" value="PK_Tyr_Ser-Thr"/>
    <property type="match status" value="1"/>
</dbReference>
<organism evidence="10 11">
    <name type="scientific">Sandaracinus amylolyticus</name>
    <dbReference type="NCBI Taxonomy" id="927083"/>
    <lineage>
        <taxon>Bacteria</taxon>
        <taxon>Pseudomonadati</taxon>
        <taxon>Myxococcota</taxon>
        <taxon>Polyangia</taxon>
        <taxon>Polyangiales</taxon>
        <taxon>Sandaracinaceae</taxon>
        <taxon>Sandaracinus</taxon>
    </lineage>
</organism>
<evidence type="ECO:0000313" key="11">
    <source>
        <dbReference type="Proteomes" id="UP000034883"/>
    </source>
</evidence>
<evidence type="ECO:0000313" key="10">
    <source>
        <dbReference type="EMBL" id="AKF10931.1"/>
    </source>
</evidence>
<protein>
    <recommendedName>
        <fullName evidence="3">non-specific serine/threonine protein kinase</fullName>
        <ecNumber evidence="3">2.7.11.1</ecNumber>
    </recommendedName>
</protein>
<keyword evidence="4" id="KW-0808">Transferase</keyword>
<gene>
    <name evidence="10" type="ORF">DB32_008080</name>
</gene>
<dbReference type="InterPro" id="IPR011009">
    <property type="entry name" value="Kinase-like_dom_sf"/>
</dbReference>
<dbReference type="Gene3D" id="1.10.510.10">
    <property type="entry name" value="Transferase(Phosphotransferase) domain 1"/>
    <property type="match status" value="2"/>
</dbReference>
<dbReference type="InterPro" id="IPR000719">
    <property type="entry name" value="Prot_kinase_dom"/>
</dbReference>
<evidence type="ECO:0000256" key="8">
    <source>
        <dbReference type="PROSITE-ProRule" id="PRU10141"/>
    </source>
</evidence>
<evidence type="ECO:0000259" key="9">
    <source>
        <dbReference type="PROSITE" id="PS50011"/>
    </source>
</evidence>
<dbReference type="CDD" id="cd14014">
    <property type="entry name" value="STKc_PknB_like"/>
    <property type="match status" value="1"/>
</dbReference>
<reference evidence="10 11" key="1">
    <citation type="submission" date="2015-03" db="EMBL/GenBank/DDBJ databases">
        <title>Genome assembly of Sandaracinus amylolyticus DSM 53668.</title>
        <authorList>
            <person name="Sharma G."/>
            <person name="Subramanian S."/>
        </authorList>
    </citation>
    <scope>NUCLEOTIDE SEQUENCE [LARGE SCALE GENOMIC DNA]</scope>
    <source>
        <strain evidence="10 11">DSM 53668</strain>
    </source>
</reference>
<dbReference type="Pfam" id="PF13191">
    <property type="entry name" value="AAA_16"/>
    <property type="match status" value="1"/>
</dbReference>
<evidence type="ECO:0000256" key="7">
    <source>
        <dbReference type="ARBA" id="ARBA00022840"/>
    </source>
</evidence>
<dbReference type="GO" id="GO:0005524">
    <property type="term" value="F:ATP binding"/>
    <property type="evidence" value="ECO:0007669"/>
    <property type="project" value="UniProtKB-UniRule"/>
</dbReference>
<evidence type="ECO:0000256" key="1">
    <source>
        <dbReference type="ARBA" id="ARBA00008171"/>
    </source>
</evidence>
<comment type="similarity">
    <text evidence="2">Belongs to the protein kinase superfamily. NEK Ser/Thr protein kinase family. NIMA subfamily.</text>
</comment>
<dbReference type="SMART" id="SM00220">
    <property type="entry name" value="S_TKc"/>
    <property type="match status" value="1"/>
</dbReference>
<keyword evidence="5 8" id="KW-0547">Nucleotide-binding</keyword>
<dbReference type="InterPro" id="IPR001245">
    <property type="entry name" value="Ser-Thr/Tyr_kinase_cat_dom"/>
</dbReference>
<accession>A0A0F6W9K1</accession>
<evidence type="ECO:0000256" key="5">
    <source>
        <dbReference type="ARBA" id="ARBA00022741"/>
    </source>
</evidence>
<dbReference type="STRING" id="927083.DB32_008080"/>
<keyword evidence="10" id="KW-0723">Serine/threonine-protein kinase</keyword>
<dbReference type="KEGG" id="samy:DB32_008080"/>
<dbReference type="PROSITE" id="PS50011">
    <property type="entry name" value="PROTEIN_KINASE_DOM"/>
    <property type="match status" value="1"/>
</dbReference>
<evidence type="ECO:0000256" key="6">
    <source>
        <dbReference type="ARBA" id="ARBA00022777"/>
    </source>
</evidence>
<feature type="binding site" evidence="8">
    <location>
        <position position="25"/>
    </location>
    <ligand>
        <name>ATP</name>
        <dbReference type="ChEBI" id="CHEBI:30616"/>
    </ligand>
</feature>
<dbReference type="Gene3D" id="3.40.50.300">
    <property type="entry name" value="P-loop containing nucleotide triphosphate hydrolases"/>
    <property type="match status" value="1"/>
</dbReference>
<dbReference type="PANTHER" id="PTHR43671:SF13">
    <property type="entry name" value="SERINE_THREONINE-PROTEIN KINASE NEK2"/>
    <property type="match status" value="1"/>
</dbReference>
<dbReference type="Proteomes" id="UP000034883">
    <property type="component" value="Chromosome"/>
</dbReference>
<dbReference type="InterPro" id="IPR027417">
    <property type="entry name" value="P-loop_NTPase"/>
</dbReference>
<feature type="domain" description="Protein kinase" evidence="9">
    <location>
        <begin position="1"/>
        <end position="304"/>
    </location>
</feature>
<dbReference type="EMBL" id="CP011125">
    <property type="protein sequence ID" value="AKF10931.1"/>
    <property type="molecule type" value="Genomic_DNA"/>
</dbReference>
<sequence>MLGRGGMGIVYEAHDREQGTLVALKVMRDAPSAQSVYHFKREFRTLADLRHPNLVRLGELFGEGGEWFFTMERVHGVDLLTWIRGRHTSRSRPPSTPSADDTLRIELDSADAALVAEGRPSATRSIDLLGRTATPASPNGFDEHRLRHALGQLASGVAALHAAGHVHRDLKPSNVLVTPEGRVVLIDFGIARPHLGGSTATRRAIEGTVVYMAPEQATGEAVGPAADWYSIGAMLFEAITGVVPFDGPPVRVLARKAEEAPPWPSAMVPCPADLDALVVEMLAPDPGERPELASILRIAGAPVTESALREPATSVPFVGRDSELRVLRTAFEQHRRRGRPIVLRVVGESGVGKSALVRRFLEDVQHAHADVVRLTGRCYANELVPYKAWDGVIDALTRHLRRLEETRGTAQVRWLVPPSVPALVRVFPVLARVESIADLVATDGPPDLRNPERMRREAFDAFRELLRNLSREGPIIVAIDDWHWADRDSDLLFGDLATHPESPPLVLVITQRGLPTNDALSTETTTTFETAPSFQSTTVQLGRLSESETRALASELSEGGAETGALDEIVRESGGHPMFLHQLLHRLGDRDATLRLDDVIRERARALPEDARVVLELVCVAGVPLSREVIEAAAGLPRARCAAALDDLVGAQLLRARAEGGRLEPWHDRIREAVEAGLAQPVKASVHAALADALSRVAGDDDGTLELARHLAAAGHTERAAQAAEIAARRAERTLAFDRAAELYRLALELGRHDGQRELGLRLALSSALSNAGRGALEAAQGFLAAADATTDAGCALELRTRALEQLSISGHVNQALELLRRLCRDVGVTIPRSRITTAIAYLWHRTRLRMFGLPAHVDGAAPARSAAEHRLYMTAFMHLPILDPLLATWLHARTLVIALRTRDRAMLGLCLCREAGISLTFDASGLEHAMRASQLAHQLFEGDTAIEHRAWLRIGDAIRCYFSGRFQAAIALFREGESIWSEEPQQRVANASQVAVFVLGCQRYLGRVDALRRELVRLRRDAVWRGNVYLETTATLAANLGPLLQDGPDAARIELDRVSETALGRWGGNDWYRVRAEAEIDLHRGVGIPKLREHLARLAGVQRTSVGWVVTWGAEMQALEGRLWLACADHGDTSGLRRVARIAKKLGKHPLPYGPIWGGLLDAAVRLRRGDAIGGRGALEDCAVQADLHGYALYGAAARARLGELRGMVSPESRSYFVGEGVNDEDGALRVVAPGFRVAPRTFGSGETLKLKAV</sequence>
<comment type="similarity">
    <text evidence="1">Belongs to the protein kinase superfamily. TKL Ser/Thr protein kinase family. ROCO subfamily.</text>
</comment>
<name>A0A0F6W9K1_9BACT</name>
<dbReference type="InterPro" id="IPR050660">
    <property type="entry name" value="NEK_Ser/Thr_kinase"/>
</dbReference>
<dbReference type="InterPro" id="IPR041664">
    <property type="entry name" value="AAA_16"/>
</dbReference>
<dbReference type="SUPFAM" id="SSF52540">
    <property type="entry name" value="P-loop containing nucleoside triphosphate hydrolases"/>
    <property type="match status" value="1"/>
</dbReference>
<dbReference type="SUPFAM" id="SSF56112">
    <property type="entry name" value="Protein kinase-like (PK-like)"/>
    <property type="match status" value="1"/>
</dbReference>
<keyword evidence="7 8" id="KW-0067">ATP-binding</keyword>
<keyword evidence="6 10" id="KW-0418">Kinase</keyword>
<dbReference type="PROSITE" id="PS00107">
    <property type="entry name" value="PROTEIN_KINASE_ATP"/>
    <property type="match status" value="1"/>
</dbReference>